<reference evidence="2 3" key="2">
    <citation type="submission" date="2019-01" db="EMBL/GenBank/DDBJ databases">
        <title>The decoding of complex shrimp genome reveals the adaptation for benthos swimmer, frequently molting mechanism and breeding impact on genome.</title>
        <authorList>
            <person name="Sun Y."/>
            <person name="Gao Y."/>
            <person name="Yu Y."/>
        </authorList>
    </citation>
    <scope>NUCLEOTIDE SEQUENCE [LARGE SCALE GENOMIC DNA]</scope>
    <source>
        <tissue evidence="2">Muscle</tissue>
    </source>
</reference>
<keyword evidence="3" id="KW-1185">Reference proteome</keyword>
<organism evidence="2 3">
    <name type="scientific">Penaeus vannamei</name>
    <name type="common">Whiteleg shrimp</name>
    <name type="synonym">Litopenaeus vannamei</name>
    <dbReference type="NCBI Taxonomy" id="6689"/>
    <lineage>
        <taxon>Eukaryota</taxon>
        <taxon>Metazoa</taxon>
        <taxon>Ecdysozoa</taxon>
        <taxon>Arthropoda</taxon>
        <taxon>Crustacea</taxon>
        <taxon>Multicrustacea</taxon>
        <taxon>Malacostraca</taxon>
        <taxon>Eumalacostraca</taxon>
        <taxon>Eucarida</taxon>
        <taxon>Decapoda</taxon>
        <taxon>Dendrobranchiata</taxon>
        <taxon>Penaeoidea</taxon>
        <taxon>Penaeidae</taxon>
        <taxon>Penaeus</taxon>
    </lineage>
</organism>
<dbReference type="EMBL" id="QCYY01001972">
    <property type="protein sequence ID" value="ROT73896.1"/>
    <property type="molecule type" value="Genomic_DNA"/>
</dbReference>
<protein>
    <submittedName>
        <fullName evidence="2">Uncharacterized protein</fullName>
    </submittedName>
</protein>
<gene>
    <name evidence="2" type="ORF">C7M84_007636</name>
</gene>
<dbReference type="Gene3D" id="1.10.20.10">
    <property type="entry name" value="Histone, subunit A"/>
    <property type="match status" value="1"/>
</dbReference>
<evidence type="ECO:0000313" key="3">
    <source>
        <dbReference type="Proteomes" id="UP000283509"/>
    </source>
</evidence>
<evidence type="ECO:0000256" key="1">
    <source>
        <dbReference type="SAM" id="MobiDB-lite"/>
    </source>
</evidence>
<evidence type="ECO:0000313" key="2">
    <source>
        <dbReference type="EMBL" id="ROT73896.1"/>
    </source>
</evidence>
<dbReference type="AlphaFoldDB" id="A0A423TBT0"/>
<proteinExistence type="predicted"/>
<dbReference type="GO" id="GO:0046982">
    <property type="term" value="F:protein heterodimerization activity"/>
    <property type="evidence" value="ECO:0007669"/>
    <property type="project" value="InterPro"/>
</dbReference>
<name>A0A423TBT0_PENVA</name>
<comment type="caution">
    <text evidence="2">The sequence shown here is derived from an EMBL/GenBank/DDBJ whole genome shotgun (WGS) entry which is preliminary data.</text>
</comment>
<feature type="region of interest" description="Disordered" evidence="1">
    <location>
        <begin position="85"/>
        <end position="110"/>
    </location>
</feature>
<dbReference type="Proteomes" id="UP000283509">
    <property type="component" value="Unassembled WGS sequence"/>
</dbReference>
<sequence>MAFSCKVPSKKMIENIFQSHLNTKIRISKGVLPFLHLRFVLFLKELASSSDLEAFKQRKCFVSEKEIAKRAPPLLKKYCDVKRTRAAPQPQPDETSDSHATTDSEFVYSL</sequence>
<dbReference type="OrthoDB" id="6373456at2759"/>
<dbReference type="InterPro" id="IPR009072">
    <property type="entry name" value="Histone-fold"/>
</dbReference>
<reference evidence="2 3" key="1">
    <citation type="submission" date="2018-04" db="EMBL/GenBank/DDBJ databases">
        <authorList>
            <person name="Zhang X."/>
            <person name="Yuan J."/>
            <person name="Li F."/>
            <person name="Xiang J."/>
        </authorList>
    </citation>
    <scope>NUCLEOTIDE SEQUENCE [LARGE SCALE GENOMIC DNA]</scope>
    <source>
        <tissue evidence="2">Muscle</tissue>
    </source>
</reference>
<accession>A0A423TBT0</accession>